<protein>
    <recommendedName>
        <fullName evidence="5">BHLH domain-containing protein</fullName>
    </recommendedName>
</protein>
<dbReference type="PANTHER" id="PTHR45959:SF2">
    <property type="entry name" value="BHLH TRANSCRIPTION FACTOR"/>
    <property type="match status" value="1"/>
</dbReference>
<dbReference type="InterPro" id="IPR052610">
    <property type="entry name" value="bHLH_transcription_regulator"/>
</dbReference>
<evidence type="ECO:0000256" key="2">
    <source>
        <dbReference type="ARBA" id="ARBA00023015"/>
    </source>
</evidence>
<keyword evidence="4" id="KW-0539">Nucleus</keyword>
<dbReference type="SUPFAM" id="SSF47459">
    <property type="entry name" value="HLH, helix-loop-helix DNA-binding domain"/>
    <property type="match status" value="1"/>
</dbReference>
<organism evidence="6 7">
    <name type="scientific">Psophocarpus tetragonolobus</name>
    <name type="common">Winged bean</name>
    <name type="synonym">Dolichos tetragonolobus</name>
    <dbReference type="NCBI Taxonomy" id="3891"/>
    <lineage>
        <taxon>Eukaryota</taxon>
        <taxon>Viridiplantae</taxon>
        <taxon>Streptophyta</taxon>
        <taxon>Embryophyta</taxon>
        <taxon>Tracheophyta</taxon>
        <taxon>Spermatophyta</taxon>
        <taxon>Magnoliopsida</taxon>
        <taxon>eudicotyledons</taxon>
        <taxon>Gunneridae</taxon>
        <taxon>Pentapetalae</taxon>
        <taxon>rosids</taxon>
        <taxon>fabids</taxon>
        <taxon>Fabales</taxon>
        <taxon>Fabaceae</taxon>
        <taxon>Papilionoideae</taxon>
        <taxon>50 kb inversion clade</taxon>
        <taxon>NPAAA clade</taxon>
        <taxon>indigoferoid/millettioid clade</taxon>
        <taxon>Phaseoleae</taxon>
        <taxon>Psophocarpus</taxon>
    </lineage>
</organism>
<keyword evidence="2" id="KW-0805">Transcription regulation</keyword>
<accession>A0AAN9X890</accession>
<sequence>MDESWEKWLSDLEKVEWHLFNEHNNMKMNMNSLEEELKGENPVKPELCLETLPCASPNIANSSTLEEKTQQHLSSNKPNLSSNVTTFEDSINKVPNDVPKRTFPCNVEHEHLKENQEEETNCRKPKRGRSSSQTLVHIIAERKRRENLTKLFIALSAIIPGLKKVSSK</sequence>
<reference evidence="6 7" key="1">
    <citation type="submission" date="2024-01" db="EMBL/GenBank/DDBJ databases">
        <title>The genomes of 5 underutilized Papilionoideae crops provide insights into root nodulation and disease resistanc.</title>
        <authorList>
            <person name="Jiang F."/>
        </authorList>
    </citation>
    <scope>NUCLEOTIDE SEQUENCE [LARGE SCALE GENOMIC DNA]</scope>
    <source>
        <strain evidence="6">DUOXIRENSHENG_FW03</strain>
        <tissue evidence="6">Leaves</tissue>
    </source>
</reference>
<dbReference type="InterPro" id="IPR011598">
    <property type="entry name" value="bHLH_dom"/>
</dbReference>
<evidence type="ECO:0000256" key="1">
    <source>
        <dbReference type="ARBA" id="ARBA00004123"/>
    </source>
</evidence>
<dbReference type="InterPro" id="IPR036638">
    <property type="entry name" value="HLH_DNA-bd_sf"/>
</dbReference>
<evidence type="ECO:0000313" key="6">
    <source>
        <dbReference type="EMBL" id="KAK7386173.1"/>
    </source>
</evidence>
<evidence type="ECO:0000313" key="7">
    <source>
        <dbReference type="Proteomes" id="UP001386955"/>
    </source>
</evidence>
<proteinExistence type="predicted"/>
<dbReference type="AlphaFoldDB" id="A0AAN9X890"/>
<keyword evidence="7" id="KW-1185">Reference proteome</keyword>
<comment type="caution">
    <text evidence="6">The sequence shown here is derived from an EMBL/GenBank/DDBJ whole genome shotgun (WGS) entry which is preliminary data.</text>
</comment>
<evidence type="ECO:0000256" key="3">
    <source>
        <dbReference type="ARBA" id="ARBA00023163"/>
    </source>
</evidence>
<feature type="domain" description="BHLH" evidence="5">
    <location>
        <begin position="132"/>
        <end position="168"/>
    </location>
</feature>
<comment type="subcellular location">
    <subcellularLocation>
        <location evidence="1">Nucleus</location>
    </subcellularLocation>
</comment>
<name>A0AAN9X890_PSOTE</name>
<dbReference type="PROSITE" id="PS50888">
    <property type="entry name" value="BHLH"/>
    <property type="match status" value="1"/>
</dbReference>
<dbReference type="GO" id="GO:0005634">
    <property type="term" value="C:nucleus"/>
    <property type="evidence" value="ECO:0007669"/>
    <property type="project" value="UniProtKB-SubCell"/>
</dbReference>
<dbReference type="EMBL" id="JAYMYS010000007">
    <property type="protein sequence ID" value="KAK7386173.1"/>
    <property type="molecule type" value="Genomic_DNA"/>
</dbReference>
<evidence type="ECO:0000259" key="5">
    <source>
        <dbReference type="PROSITE" id="PS50888"/>
    </source>
</evidence>
<dbReference type="PANTHER" id="PTHR45959">
    <property type="entry name" value="BHLH TRANSCRIPTION FACTOR"/>
    <property type="match status" value="1"/>
</dbReference>
<dbReference type="GO" id="GO:0046983">
    <property type="term" value="F:protein dimerization activity"/>
    <property type="evidence" value="ECO:0007669"/>
    <property type="project" value="InterPro"/>
</dbReference>
<keyword evidence="3" id="KW-0804">Transcription</keyword>
<dbReference type="Proteomes" id="UP001386955">
    <property type="component" value="Unassembled WGS sequence"/>
</dbReference>
<evidence type="ECO:0000256" key="4">
    <source>
        <dbReference type="ARBA" id="ARBA00023242"/>
    </source>
</evidence>
<gene>
    <name evidence="6" type="ORF">VNO78_26205</name>
</gene>